<dbReference type="HOGENOM" id="CLU_146836_0_0_1"/>
<dbReference type="NCBIfam" id="TIGR04076">
    <property type="entry name" value="TIGR04076 family protein"/>
    <property type="match status" value="1"/>
</dbReference>
<dbReference type="Proteomes" id="UP000039046">
    <property type="component" value="Unassembled WGS sequence"/>
</dbReference>
<organism evidence="1 2">
    <name type="scientific">[Torrubiella] hemipterigena</name>
    <dbReference type="NCBI Taxonomy" id="1531966"/>
    <lineage>
        <taxon>Eukaryota</taxon>
        <taxon>Fungi</taxon>
        <taxon>Dikarya</taxon>
        <taxon>Ascomycota</taxon>
        <taxon>Pezizomycotina</taxon>
        <taxon>Sordariomycetes</taxon>
        <taxon>Hypocreomycetidae</taxon>
        <taxon>Hypocreales</taxon>
        <taxon>Clavicipitaceae</taxon>
        <taxon>Clavicipitaceae incertae sedis</taxon>
        <taxon>'Torrubiella' clade</taxon>
    </lineage>
</organism>
<evidence type="ECO:0000313" key="2">
    <source>
        <dbReference type="Proteomes" id="UP000039046"/>
    </source>
</evidence>
<name>A0A0A1TPW4_9HYPO</name>
<keyword evidence="2" id="KW-1185">Reference proteome</keyword>
<proteinExistence type="predicted"/>
<dbReference type="EMBL" id="CDHN01000005">
    <property type="protein sequence ID" value="CEJ92922.1"/>
    <property type="molecule type" value="Genomic_DNA"/>
</dbReference>
<gene>
    <name evidence="1" type="ORF">VHEMI08549</name>
</gene>
<dbReference type="STRING" id="1531966.A0A0A1TPW4"/>
<dbReference type="OrthoDB" id="2838513at2759"/>
<accession>A0A0A1TPW4</accession>
<sequence length="117" mass="12969">MATPNIDESFELYDLKVEVICPPGQRILCGAKEGDYFTMKGEMLHLPPNQGISIYSLSSVLPLLPAKQRVTHRNDWMTTDALVACPDPGCPSKLRITRTGIRKFNHSDTTVVPLEGN</sequence>
<dbReference type="AlphaFoldDB" id="A0A0A1TPW4"/>
<dbReference type="InterPro" id="IPR023811">
    <property type="entry name" value="CHP04076"/>
</dbReference>
<protein>
    <submittedName>
        <fullName evidence="1">Putative Argininosuccinate lyase</fullName>
    </submittedName>
</protein>
<dbReference type="GO" id="GO:0016829">
    <property type="term" value="F:lyase activity"/>
    <property type="evidence" value="ECO:0007669"/>
    <property type="project" value="UniProtKB-KW"/>
</dbReference>
<evidence type="ECO:0000313" key="1">
    <source>
        <dbReference type="EMBL" id="CEJ92922.1"/>
    </source>
</evidence>
<keyword evidence="1" id="KW-0456">Lyase</keyword>
<reference evidence="1 2" key="1">
    <citation type="journal article" date="2015" name="Genome Announc.">
        <title>Draft Genome Sequence and Gene Annotation of the Entomopathogenic Fungus Verticillium hemipterigenum.</title>
        <authorList>
            <person name="Horn F."/>
            <person name="Habel A."/>
            <person name="Scharf D.H."/>
            <person name="Dworschak J."/>
            <person name="Brakhage A.A."/>
            <person name="Guthke R."/>
            <person name="Hertweck C."/>
            <person name="Linde J."/>
        </authorList>
    </citation>
    <scope>NUCLEOTIDE SEQUENCE [LARGE SCALE GENOMIC DNA]</scope>
</reference>